<sequence>MCIRGMHWDLVYILQGIKPTNFEEWATHAYNMELSICNHKPKFSVGHQKKKSKDEDFNEPSAKGLMAPIKFPPNTRTEMPQNQHTPHYNSWLTLNDEDTANTNVASVTPTNDMHVSKNKQETLPSILTTSQKLRLDNLEPMQIEASIADMESFTKAELYFGDAKLYLNFDKR</sequence>
<feature type="region of interest" description="Disordered" evidence="1">
    <location>
        <begin position="45"/>
        <end position="81"/>
    </location>
</feature>
<gene>
    <name evidence="2" type="ORF">Sradi_4367300</name>
</gene>
<accession>A0AAW2NNB9</accession>
<reference evidence="2" key="2">
    <citation type="journal article" date="2024" name="Plant">
        <title>Genomic evolution and insights into agronomic trait innovations of Sesamum species.</title>
        <authorList>
            <person name="Miao H."/>
            <person name="Wang L."/>
            <person name="Qu L."/>
            <person name="Liu H."/>
            <person name="Sun Y."/>
            <person name="Le M."/>
            <person name="Wang Q."/>
            <person name="Wei S."/>
            <person name="Zheng Y."/>
            <person name="Lin W."/>
            <person name="Duan Y."/>
            <person name="Cao H."/>
            <person name="Xiong S."/>
            <person name="Wang X."/>
            <person name="Wei L."/>
            <person name="Li C."/>
            <person name="Ma Q."/>
            <person name="Ju M."/>
            <person name="Zhao R."/>
            <person name="Li G."/>
            <person name="Mu C."/>
            <person name="Tian Q."/>
            <person name="Mei H."/>
            <person name="Zhang T."/>
            <person name="Gao T."/>
            <person name="Zhang H."/>
        </authorList>
    </citation>
    <scope>NUCLEOTIDE SEQUENCE</scope>
    <source>
        <strain evidence="2">G02</strain>
    </source>
</reference>
<reference evidence="2" key="1">
    <citation type="submission" date="2020-06" db="EMBL/GenBank/DDBJ databases">
        <authorList>
            <person name="Li T."/>
            <person name="Hu X."/>
            <person name="Zhang T."/>
            <person name="Song X."/>
            <person name="Zhang H."/>
            <person name="Dai N."/>
            <person name="Sheng W."/>
            <person name="Hou X."/>
            <person name="Wei L."/>
        </authorList>
    </citation>
    <scope>NUCLEOTIDE SEQUENCE</scope>
    <source>
        <strain evidence="2">G02</strain>
        <tissue evidence="2">Leaf</tissue>
    </source>
</reference>
<name>A0AAW2NNB9_SESRA</name>
<organism evidence="2">
    <name type="scientific">Sesamum radiatum</name>
    <name type="common">Black benniseed</name>
    <dbReference type="NCBI Taxonomy" id="300843"/>
    <lineage>
        <taxon>Eukaryota</taxon>
        <taxon>Viridiplantae</taxon>
        <taxon>Streptophyta</taxon>
        <taxon>Embryophyta</taxon>
        <taxon>Tracheophyta</taxon>
        <taxon>Spermatophyta</taxon>
        <taxon>Magnoliopsida</taxon>
        <taxon>eudicotyledons</taxon>
        <taxon>Gunneridae</taxon>
        <taxon>Pentapetalae</taxon>
        <taxon>asterids</taxon>
        <taxon>lamiids</taxon>
        <taxon>Lamiales</taxon>
        <taxon>Pedaliaceae</taxon>
        <taxon>Sesamum</taxon>
    </lineage>
</organism>
<dbReference type="AlphaFoldDB" id="A0AAW2NNB9"/>
<comment type="caution">
    <text evidence="2">The sequence shown here is derived from an EMBL/GenBank/DDBJ whole genome shotgun (WGS) entry which is preliminary data.</text>
</comment>
<protein>
    <submittedName>
        <fullName evidence="2">Uncharacterized protein</fullName>
    </submittedName>
</protein>
<evidence type="ECO:0000256" key="1">
    <source>
        <dbReference type="SAM" id="MobiDB-lite"/>
    </source>
</evidence>
<proteinExistence type="predicted"/>
<dbReference type="EMBL" id="JACGWJ010000019">
    <property type="protein sequence ID" value="KAL0345360.1"/>
    <property type="molecule type" value="Genomic_DNA"/>
</dbReference>
<evidence type="ECO:0000313" key="2">
    <source>
        <dbReference type="EMBL" id="KAL0345360.1"/>
    </source>
</evidence>